<dbReference type="InterPro" id="IPR037171">
    <property type="entry name" value="NagB/RpiA_transferase-like"/>
</dbReference>
<keyword evidence="2" id="KW-1185">Reference proteome</keyword>
<name>A0ABW2BAN8_9RHOB</name>
<dbReference type="Pfam" id="PF01144">
    <property type="entry name" value="CoA_trans"/>
    <property type="match status" value="1"/>
</dbReference>
<dbReference type="SUPFAM" id="SSF100950">
    <property type="entry name" value="NagB/RpiA/CoA transferase-like"/>
    <property type="match status" value="1"/>
</dbReference>
<dbReference type="SMART" id="SM00882">
    <property type="entry name" value="CoA_trans"/>
    <property type="match status" value="1"/>
</dbReference>
<organism evidence="1 2">
    <name type="scientific">Sulfitobacter porphyrae</name>
    <dbReference type="NCBI Taxonomy" id="1246864"/>
    <lineage>
        <taxon>Bacteria</taxon>
        <taxon>Pseudomonadati</taxon>
        <taxon>Pseudomonadota</taxon>
        <taxon>Alphaproteobacteria</taxon>
        <taxon>Rhodobacterales</taxon>
        <taxon>Roseobacteraceae</taxon>
        <taxon>Sulfitobacter</taxon>
    </lineage>
</organism>
<sequence length="260" mass="27841">MSQDMSPATPREILICTVAGLLDGCRCVAVGAASPVPAAGAMLARALRDTAGEPPLRISVLGSEAHNFFTNGSAELFDAAGQGRIDAFFLGGGQIDRHGNINLVGVGDYPRSAPRWPGSFGSGYLYYVVPRVILYREEHSPRVFVDEVDFISTPGTSDPGVYRPGGPYALLTGKALFDFDKDKRGFRLASLHPDHTLEEVTAATGFAFDHDPDPATTPGPDAATLQLLRSRVMDELSETYPAFAAELRARIQTTDRKATA</sequence>
<dbReference type="GO" id="GO:0016740">
    <property type="term" value="F:transferase activity"/>
    <property type="evidence" value="ECO:0007669"/>
    <property type="project" value="UniProtKB-KW"/>
</dbReference>
<dbReference type="PANTHER" id="PTHR43293:SF3">
    <property type="entry name" value="CHOLESTEROL RING-CLEAVING HYDROLASE IPDB SUBUNIT"/>
    <property type="match status" value="1"/>
</dbReference>
<accession>A0ABW2BAN8</accession>
<dbReference type="EC" id="2.8.3.-" evidence="1"/>
<evidence type="ECO:0000313" key="1">
    <source>
        <dbReference type="EMBL" id="MFC6762534.1"/>
    </source>
</evidence>
<dbReference type="InterPro" id="IPR004165">
    <property type="entry name" value="CoA_trans_fam_I"/>
</dbReference>
<protein>
    <submittedName>
        <fullName evidence="1">CoA-transferase</fullName>
        <ecNumber evidence="1">2.8.3.-</ecNumber>
    </submittedName>
</protein>
<gene>
    <name evidence="1" type="ORF">ACFQFQ_28060</name>
</gene>
<proteinExistence type="predicted"/>
<dbReference type="Gene3D" id="3.40.1080.10">
    <property type="entry name" value="Glutaconate Coenzyme A-transferase"/>
    <property type="match status" value="1"/>
</dbReference>
<dbReference type="PANTHER" id="PTHR43293">
    <property type="entry name" value="ACETATE COA-TRANSFERASE YDIF"/>
    <property type="match status" value="1"/>
</dbReference>
<evidence type="ECO:0000313" key="2">
    <source>
        <dbReference type="Proteomes" id="UP001596353"/>
    </source>
</evidence>
<keyword evidence="1" id="KW-0808">Transferase</keyword>
<comment type="caution">
    <text evidence="1">The sequence shown here is derived from an EMBL/GenBank/DDBJ whole genome shotgun (WGS) entry which is preliminary data.</text>
</comment>
<dbReference type="Proteomes" id="UP001596353">
    <property type="component" value="Unassembled WGS sequence"/>
</dbReference>
<reference evidence="2" key="1">
    <citation type="journal article" date="2019" name="Int. J. Syst. Evol. Microbiol.">
        <title>The Global Catalogue of Microorganisms (GCM) 10K type strain sequencing project: providing services to taxonomists for standard genome sequencing and annotation.</title>
        <authorList>
            <consortium name="The Broad Institute Genomics Platform"/>
            <consortium name="The Broad Institute Genome Sequencing Center for Infectious Disease"/>
            <person name="Wu L."/>
            <person name="Ma J."/>
        </authorList>
    </citation>
    <scope>NUCLEOTIDE SEQUENCE [LARGE SCALE GENOMIC DNA]</scope>
    <source>
        <strain evidence="2">CCUG 66188</strain>
    </source>
</reference>
<dbReference type="EMBL" id="JBHSWG010000004">
    <property type="protein sequence ID" value="MFC6762534.1"/>
    <property type="molecule type" value="Genomic_DNA"/>
</dbReference>